<dbReference type="AlphaFoldDB" id="A0AAV4T8P2"/>
<gene>
    <name evidence="1" type="ORF">CEXT_87271</name>
</gene>
<organism evidence="1 2">
    <name type="scientific">Caerostris extrusa</name>
    <name type="common">Bark spider</name>
    <name type="synonym">Caerostris bankana</name>
    <dbReference type="NCBI Taxonomy" id="172846"/>
    <lineage>
        <taxon>Eukaryota</taxon>
        <taxon>Metazoa</taxon>
        <taxon>Ecdysozoa</taxon>
        <taxon>Arthropoda</taxon>
        <taxon>Chelicerata</taxon>
        <taxon>Arachnida</taxon>
        <taxon>Araneae</taxon>
        <taxon>Araneomorphae</taxon>
        <taxon>Entelegynae</taxon>
        <taxon>Araneoidea</taxon>
        <taxon>Araneidae</taxon>
        <taxon>Caerostris</taxon>
    </lineage>
</organism>
<dbReference type="Proteomes" id="UP001054945">
    <property type="component" value="Unassembled WGS sequence"/>
</dbReference>
<dbReference type="EMBL" id="BPLR01010739">
    <property type="protein sequence ID" value="GIY41696.1"/>
    <property type="molecule type" value="Genomic_DNA"/>
</dbReference>
<sequence>MLFLSKQAEYEIVFLSTNLMQMAIESLCVLRDPIMLFKAAMKCALQTPSPVDQRKHCAVSSASAEQQQWADCLFNGPHLCGWGGSSARSRVTL</sequence>
<evidence type="ECO:0000313" key="2">
    <source>
        <dbReference type="Proteomes" id="UP001054945"/>
    </source>
</evidence>
<name>A0AAV4T8P2_CAEEX</name>
<evidence type="ECO:0000313" key="1">
    <source>
        <dbReference type="EMBL" id="GIY41696.1"/>
    </source>
</evidence>
<protein>
    <submittedName>
        <fullName evidence="1">Uncharacterized protein</fullName>
    </submittedName>
</protein>
<keyword evidence="2" id="KW-1185">Reference proteome</keyword>
<accession>A0AAV4T8P2</accession>
<proteinExistence type="predicted"/>
<comment type="caution">
    <text evidence="1">The sequence shown here is derived from an EMBL/GenBank/DDBJ whole genome shotgun (WGS) entry which is preliminary data.</text>
</comment>
<reference evidence="1 2" key="1">
    <citation type="submission" date="2021-06" db="EMBL/GenBank/DDBJ databases">
        <title>Caerostris extrusa draft genome.</title>
        <authorList>
            <person name="Kono N."/>
            <person name="Arakawa K."/>
        </authorList>
    </citation>
    <scope>NUCLEOTIDE SEQUENCE [LARGE SCALE GENOMIC DNA]</scope>
</reference>